<dbReference type="InterPro" id="IPR028431">
    <property type="entry name" value="NADP_DH_HndA-like"/>
</dbReference>
<dbReference type="STRING" id="180163.SAMN02745174_02139"/>
<dbReference type="Gene3D" id="3.40.30.10">
    <property type="entry name" value="Glutaredoxin"/>
    <property type="match status" value="1"/>
</dbReference>
<dbReference type="EMBL" id="FUWX01000017">
    <property type="protein sequence ID" value="SJZ97492.1"/>
    <property type="molecule type" value="Genomic_DNA"/>
</dbReference>
<keyword evidence="5" id="KW-1185">Reference proteome</keyword>
<gene>
    <name evidence="4" type="ORF">SAMN02745174_02139</name>
</gene>
<keyword evidence="2" id="KW-0408">Iron</keyword>
<dbReference type="SUPFAM" id="SSF52833">
    <property type="entry name" value="Thioredoxin-like"/>
    <property type="match status" value="1"/>
</dbReference>
<reference evidence="4 5" key="1">
    <citation type="submission" date="2017-02" db="EMBL/GenBank/DDBJ databases">
        <authorList>
            <person name="Peterson S.W."/>
        </authorList>
    </citation>
    <scope>NUCLEOTIDE SEQUENCE [LARGE SCALE GENOMIC DNA]</scope>
    <source>
        <strain evidence="4 5">ATCC 700028</strain>
    </source>
</reference>
<dbReference type="InterPro" id="IPR036249">
    <property type="entry name" value="Thioredoxin-like_sf"/>
</dbReference>
<dbReference type="AlphaFoldDB" id="A0A1T4Q135"/>
<dbReference type="InterPro" id="IPR041921">
    <property type="entry name" value="NuoE_N"/>
</dbReference>
<keyword evidence="1" id="KW-0479">Metal-binding</keyword>
<dbReference type="Pfam" id="PF01257">
    <property type="entry name" value="2Fe-2S_thioredx"/>
    <property type="match status" value="1"/>
</dbReference>
<accession>A0A1T4Q135</accession>
<evidence type="ECO:0000313" key="4">
    <source>
        <dbReference type="EMBL" id="SJZ97492.1"/>
    </source>
</evidence>
<dbReference type="OrthoDB" id="9807941at2"/>
<name>A0A1T4Q135_9FUSO</name>
<evidence type="ECO:0000256" key="3">
    <source>
        <dbReference type="ARBA" id="ARBA00023014"/>
    </source>
</evidence>
<dbReference type="PANTHER" id="PTHR43342">
    <property type="entry name" value="NADH-QUINONE OXIDOREDUCTASE, E SUBUNIT"/>
    <property type="match status" value="1"/>
</dbReference>
<dbReference type="Proteomes" id="UP000191153">
    <property type="component" value="Unassembled WGS sequence"/>
</dbReference>
<organism evidence="4 5">
    <name type="scientific">Cetobacterium ceti</name>
    <dbReference type="NCBI Taxonomy" id="180163"/>
    <lineage>
        <taxon>Bacteria</taxon>
        <taxon>Fusobacteriati</taxon>
        <taxon>Fusobacteriota</taxon>
        <taxon>Fusobacteriia</taxon>
        <taxon>Fusobacteriales</taxon>
        <taxon>Fusobacteriaceae</taxon>
        <taxon>Cetobacterium</taxon>
    </lineage>
</organism>
<evidence type="ECO:0000313" key="5">
    <source>
        <dbReference type="Proteomes" id="UP000191153"/>
    </source>
</evidence>
<evidence type="ECO:0000256" key="1">
    <source>
        <dbReference type="ARBA" id="ARBA00022723"/>
    </source>
</evidence>
<dbReference type="GO" id="GO:0046872">
    <property type="term" value="F:metal ion binding"/>
    <property type="evidence" value="ECO:0007669"/>
    <property type="project" value="UniProtKB-KW"/>
</dbReference>
<keyword evidence="3" id="KW-0411">Iron-sulfur</keyword>
<dbReference type="CDD" id="cd02980">
    <property type="entry name" value="TRX_Fd_family"/>
    <property type="match status" value="1"/>
</dbReference>
<evidence type="ECO:0000256" key="2">
    <source>
        <dbReference type="ARBA" id="ARBA00023004"/>
    </source>
</evidence>
<protein>
    <submittedName>
        <fullName evidence="4">NADH-quinone oxidoreductase subunit E</fullName>
    </submittedName>
</protein>
<dbReference type="GO" id="GO:0051536">
    <property type="term" value="F:iron-sulfur cluster binding"/>
    <property type="evidence" value="ECO:0007669"/>
    <property type="project" value="UniProtKB-KW"/>
</dbReference>
<dbReference type="Gene3D" id="1.10.10.1590">
    <property type="entry name" value="NADH-quinone oxidoreductase subunit E"/>
    <property type="match status" value="1"/>
</dbReference>
<dbReference type="PANTHER" id="PTHR43342:SF2">
    <property type="entry name" value="POTENTIAL NAD-REDUCING HYDROGENASE SUBUNIT"/>
    <property type="match status" value="1"/>
</dbReference>
<proteinExistence type="predicted"/>
<sequence length="144" mass="17174">MRENFYEELDIFIENLSDKKNDYKILSYVVEELGYIPEEVKRYICKKLDIFPFTLEGTINFYPKLKNSNKKLIKICKGRVCGKKSTEILNYLEKYLNDKDEYVLEIVGCLGRCNKGPNIWIEGDIYSYNTFEDIKKILEDIRRK</sequence>
<dbReference type="RefSeq" id="WP_078694587.1">
    <property type="nucleotide sequence ID" value="NZ_FUWX01000017.1"/>
</dbReference>